<keyword evidence="3" id="KW-1185">Reference proteome</keyword>
<evidence type="ECO:0000313" key="3">
    <source>
        <dbReference type="Proteomes" id="UP000579250"/>
    </source>
</evidence>
<evidence type="ECO:0000313" key="2">
    <source>
        <dbReference type="EMBL" id="NKZ03320.1"/>
    </source>
</evidence>
<organism evidence="2 3">
    <name type="scientific">Actinomadura latina</name>
    <dbReference type="NCBI Taxonomy" id="163603"/>
    <lineage>
        <taxon>Bacteria</taxon>
        <taxon>Bacillati</taxon>
        <taxon>Actinomycetota</taxon>
        <taxon>Actinomycetes</taxon>
        <taxon>Streptosporangiales</taxon>
        <taxon>Thermomonosporaceae</taxon>
        <taxon>Actinomadura</taxon>
    </lineage>
</organism>
<gene>
    <name evidence="2" type="ORF">HGB48_06085</name>
</gene>
<sequence>MSDHDEAVAATLDAYQHQLLPDHVHSHRSDPTLAEPLITSLIEQLARYADGRALDVHGTFAELHQQRLDRDGPDHDPSYSFRLGTEVQFRQERTATGAKPRYPLWRGFLTALATAPDGEPQCTVRIPGINEGLHVSASELEPADSLLPLPTRTAGVVSDARDAESTIIDIAVRLKRAANNGLVPDEQALTDLAQLTLRLGAWSGGRPDAIMRHLYDRIIDAAQKPAKHPPGPDAAARLAATEFPQGPGPLPAQDSPASTRRKPDDPPRPRRHRP</sequence>
<name>A0A846YR93_9ACTN</name>
<accession>A0A846YR93</accession>
<feature type="region of interest" description="Disordered" evidence="1">
    <location>
        <begin position="223"/>
        <end position="274"/>
    </location>
</feature>
<dbReference type="Proteomes" id="UP000579250">
    <property type="component" value="Unassembled WGS sequence"/>
</dbReference>
<reference evidence="2 3" key="1">
    <citation type="submission" date="2020-04" db="EMBL/GenBank/DDBJ databases">
        <title>MicrobeNet Type strains.</title>
        <authorList>
            <person name="Nicholson A.C."/>
        </authorList>
    </citation>
    <scope>NUCLEOTIDE SEQUENCE [LARGE SCALE GENOMIC DNA]</scope>
    <source>
        <strain evidence="2 3">ATCC BAA-277</strain>
    </source>
</reference>
<dbReference type="RefSeq" id="WP_067638497.1">
    <property type="nucleotide sequence ID" value="NZ_JAAXPI010000005.1"/>
</dbReference>
<comment type="caution">
    <text evidence="2">The sequence shown here is derived from an EMBL/GenBank/DDBJ whole genome shotgun (WGS) entry which is preliminary data.</text>
</comment>
<dbReference type="AlphaFoldDB" id="A0A846YR93"/>
<proteinExistence type="predicted"/>
<evidence type="ECO:0000256" key="1">
    <source>
        <dbReference type="SAM" id="MobiDB-lite"/>
    </source>
</evidence>
<protein>
    <submittedName>
        <fullName evidence="2">Uncharacterized protein</fullName>
    </submittedName>
</protein>
<dbReference type="EMBL" id="JAAXPI010000005">
    <property type="protein sequence ID" value="NKZ03320.1"/>
    <property type="molecule type" value="Genomic_DNA"/>
</dbReference>